<dbReference type="STRING" id="1142394.PSMK_28370"/>
<dbReference type="SUPFAM" id="SSF140804">
    <property type="entry name" value="YidB-like"/>
    <property type="match status" value="1"/>
</dbReference>
<dbReference type="Gene3D" id="1.10.10.690">
    <property type="entry name" value="YidB-like"/>
    <property type="match status" value="1"/>
</dbReference>
<dbReference type="InterPro" id="IPR045372">
    <property type="entry name" value="YidB"/>
</dbReference>
<dbReference type="OrthoDB" id="370541at2"/>
<dbReference type="Proteomes" id="UP000007881">
    <property type="component" value="Chromosome"/>
</dbReference>
<dbReference type="InterPro" id="IPR027405">
    <property type="entry name" value="YidB-like"/>
</dbReference>
<evidence type="ECO:0000313" key="2">
    <source>
        <dbReference type="Proteomes" id="UP000007881"/>
    </source>
</evidence>
<protein>
    <recommendedName>
        <fullName evidence="3">DUF937 domain-containing protein</fullName>
    </recommendedName>
</protein>
<evidence type="ECO:0008006" key="3">
    <source>
        <dbReference type="Google" id="ProtNLM"/>
    </source>
</evidence>
<dbReference type="Pfam" id="PF20159">
    <property type="entry name" value="YidB"/>
    <property type="match status" value="1"/>
</dbReference>
<proteinExistence type="predicted"/>
<sequence length="137" mass="13459">MSLLGPLSNLLNADDGVTRDAGQQRGLVGMASELLGSAGGMSGLVAALSAGGLGEQVKTWLGDGPNASVSAGELEAALGSEKIQQLAAKFGLDPAAAATQLSAFLPGLLDKLSPGGETPADGDVMKQVTGLLGGLMK</sequence>
<dbReference type="eggNOG" id="COG3753">
    <property type="taxonomic scope" value="Bacteria"/>
</dbReference>
<reference evidence="1 2" key="1">
    <citation type="submission" date="2012-02" db="EMBL/GenBank/DDBJ databases">
        <title>Complete genome sequence of Phycisphaera mikurensis NBRC 102666.</title>
        <authorList>
            <person name="Ankai A."/>
            <person name="Hosoyama A."/>
            <person name="Terui Y."/>
            <person name="Sekine M."/>
            <person name="Fukai R."/>
            <person name="Kato Y."/>
            <person name="Nakamura S."/>
            <person name="Yamada-Narita S."/>
            <person name="Kawakoshi A."/>
            <person name="Fukunaga Y."/>
            <person name="Yamazaki S."/>
            <person name="Fujita N."/>
        </authorList>
    </citation>
    <scope>NUCLEOTIDE SEQUENCE [LARGE SCALE GENOMIC DNA]</scope>
    <source>
        <strain evidence="2">NBRC 102666 / KCTC 22515 / FYK2301M01</strain>
    </source>
</reference>
<dbReference type="KEGG" id="phm:PSMK_28370"/>
<evidence type="ECO:0000313" key="1">
    <source>
        <dbReference type="EMBL" id="BAM04996.1"/>
    </source>
</evidence>
<keyword evidence="2" id="KW-1185">Reference proteome</keyword>
<gene>
    <name evidence="1" type="ordered locus">PSMK_28370</name>
</gene>
<name>I0IIA8_PHYMF</name>
<dbReference type="EMBL" id="AP012338">
    <property type="protein sequence ID" value="BAM04996.1"/>
    <property type="molecule type" value="Genomic_DNA"/>
</dbReference>
<dbReference type="HOGENOM" id="CLU_084747_4_0_0"/>
<organism evidence="1 2">
    <name type="scientific">Phycisphaera mikurensis (strain NBRC 102666 / KCTC 22515 / FYK2301M01)</name>
    <dbReference type="NCBI Taxonomy" id="1142394"/>
    <lineage>
        <taxon>Bacteria</taxon>
        <taxon>Pseudomonadati</taxon>
        <taxon>Planctomycetota</taxon>
        <taxon>Phycisphaerae</taxon>
        <taxon>Phycisphaerales</taxon>
        <taxon>Phycisphaeraceae</taxon>
        <taxon>Phycisphaera</taxon>
    </lineage>
</organism>
<dbReference type="AlphaFoldDB" id="I0IIA8"/>
<accession>I0IIA8</accession>